<evidence type="ECO:0000313" key="4">
    <source>
        <dbReference type="EMBL" id="GAA2626045.1"/>
    </source>
</evidence>
<feature type="compositionally biased region" description="Low complexity" evidence="2">
    <location>
        <begin position="357"/>
        <end position="371"/>
    </location>
</feature>
<dbReference type="EMBL" id="BAAATD010000012">
    <property type="protein sequence ID" value="GAA2626045.1"/>
    <property type="molecule type" value="Genomic_DNA"/>
</dbReference>
<keyword evidence="5" id="KW-1185">Reference proteome</keyword>
<dbReference type="Proteomes" id="UP001501509">
    <property type="component" value="Unassembled WGS sequence"/>
</dbReference>
<dbReference type="SUPFAM" id="SSF52540">
    <property type="entry name" value="P-loop containing nucleoside triphosphate hydrolases"/>
    <property type="match status" value="1"/>
</dbReference>
<dbReference type="InterPro" id="IPR027417">
    <property type="entry name" value="P-loop_NTPase"/>
</dbReference>
<evidence type="ECO:0000259" key="3">
    <source>
        <dbReference type="Pfam" id="PF01583"/>
    </source>
</evidence>
<dbReference type="InterPro" id="IPR050512">
    <property type="entry name" value="Sulf_AdTrans/APS_kinase"/>
</dbReference>
<dbReference type="Pfam" id="PF01583">
    <property type="entry name" value="APS_kinase"/>
    <property type="match status" value="1"/>
</dbReference>
<evidence type="ECO:0000256" key="2">
    <source>
        <dbReference type="SAM" id="MobiDB-lite"/>
    </source>
</evidence>
<feature type="domain" description="APS kinase" evidence="3">
    <location>
        <begin position="200"/>
        <end position="319"/>
    </location>
</feature>
<accession>A0ABP6CXH7</accession>
<dbReference type="Gene3D" id="3.40.50.300">
    <property type="entry name" value="P-loop containing nucleotide triphosphate hydrolases"/>
    <property type="match status" value="1"/>
</dbReference>
<reference evidence="5" key="1">
    <citation type="journal article" date="2019" name="Int. J. Syst. Evol. Microbiol.">
        <title>The Global Catalogue of Microorganisms (GCM) 10K type strain sequencing project: providing services to taxonomists for standard genome sequencing and annotation.</title>
        <authorList>
            <consortium name="The Broad Institute Genomics Platform"/>
            <consortium name="The Broad Institute Genome Sequencing Center for Infectious Disease"/>
            <person name="Wu L."/>
            <person name="Ma J."/>
        </authorList>
    </citation>
    <scope>NUCLEOTIDE SEQUENCE [LARGE SCALE GENOMIC DNA]</scope>
    <source>
        <strain evidence="5">JCM 6833</strain>
    </source>
</reference>
<evidence type="ECO:0000256" key="1">
    <source>
        <dbReference type="ARBA" id="ARBA00022679"/>
    </source>
</evidence>
<sequence length="396" mass="43159">MAGPLTFTEAGTGSNPVSATTPTTLLTWAYNDPAELVIAWVHRRVHLVDRLMAAHRLRADARGLLRFVRSCVAAREHAKLEFSRLLSDALALVCSIGDRLGFSPDSMSFTTIDTLRTLSGEPSQDRRRVGAAVERGKDRYAVTLALSAPTLLLDENELHGFVRLHDEPNDLTQDRVVARVADVDAGDDPRGAIALVKAADPGRRPVLLDGDRLREALGATGTFGKADRLELAMVYARLCRLLSEQGHTVVCATISLHHQVHAWNRTSITRYVEVLLDVPLEELRRRDHKGVYDQGTDQRQVVGVGLAAEFPLEPDLIVDNHGPTSPRRAAECIFTRCLRVMQSPAKEADHDDRDHAALPSAGSGSSPPAASRRFRCHSTPRSPTPRSNAPAAPGSS</sequence>
<gene>
    <name evidence="4" type="ORF">GCM10010411_73650</name>
</gene>
<feature type="compositionally biased region" description="Basic and acidic residues" evidence="2">
    <location>
        <begin position="346"/>
        <end position="356"/>
    </location>
</feature>
<keyword evidence="1" id="KW-0808">Transferase</keyword>
<dbReference type="PANTHER" id="PTHR42700">
    <property type="entry name" value="SULFATE ADENYLYLTRANSFERASE"/>
    <property type="match status" value="1"/>
</dbReference>
<evidence type="ECO:0000313" key="5">
    <source>
        <dbReference type="Proteomes" id="UP001501509"/>
    </source>
</evidence>
<organism evidence="4 5">
    <name type="scientific">Actinomadura fulvescens</name>
    <dbReference type="NCBI Taxonomy" id="46160"/>
    <lineage>
        <taxon>Bacteria</taxon>
        <taxon>Bacillati</taxon>
        <taxon>Actinomycetota</taxon>
        <taxon>Actinomycetes</taxon>
        <taxon>Streptosporangiales</taxon>
        <taxon>Thermomonosporaceae</taxon>
        <taxon>Actinomadura</taxon>
    </lineage>
</organism>
<protein>
    <recommendedName>
        <fullName evidence="3">APS kinase domain-containing protein</fullName>
    </recommendedName>
</protein>
<proteinExistence type="predicted"/>
<dbReference type="PANTHER" id="PTHR42700:SF1">
    <property type="entry name" value="SULFATE ADENYLYLTRANSFERASE"/>
    <property type="match status" value="1"/>
</dbReference>
<dbReference type="InterPro" id="IPR059117">
    <property type="entry name" value="APS_kinase_dom"/>
</dbReference>
<feature type="region of interest" description="Disordered" evidence="2">
    <location>
        <begin position="345"/>
        <end position="396"/>
    </location>
</feature>
<name>A0ABP6CXH7_9ACTN</name>
<comment type="caution">
    <text evidence="4">The sequence shown here is derived from an EMBL/GenBank/DDBJ whole genome shotgun (WGS) entry which is preliminary data.</text>
</comment>